<keyword evidence="3" id="KW-1185">Reference proteome</keyword>
<reference evidence="2 3" key="1">
    <citation type="journal article" date="2021" name="Genome Biol. Evol.">
        <title>Complete Genome Sequencing of a Novel Gloeobacter Species from a Waterfall Cave in Mexico.</title>
        <authorList>
            <person name="Saw J.H."/>
            <person name="Cardona T."/>
            <person name="Montejano G."/>
        </authorList>
    </citation>
    <scope>NUCLEOTIDE SEQUENCE [LARGE SCALE GENOMIC DNA]</scope>
    <source>
        <strain evidence="2">MG652769</strain>
    </source>
</reference>
<protein>
    <submittedName>
        <fullName evidence="2">PIN domain-containing protein</fullName>
    </submittedName>
</protein>
<dbReference type="InterPro" id="IPR002716">
    <property type="entry name" value="PIN_dom"/>
</dbReference>
<evidence type="ECO:0000313" key="2">
    <source>
        <dbReference type="EMBL" id="UFP95114.1"/>
    </source>
</evidence>
<dbReference type="Gene3D" id="3.40.50.1010">
    <property type="entry name" value="5'-nuclease"/>
    <property type="match status" value="1"/>
</dbReference>
<evidence type="ECO:0000313" key="3">
    <source>
        <dbReference type="Proteomes" id="UP001054846"/>
    </source>
</evidence>
<dbReference type="CDD" id="cd18692">
    <property type="entry name" value="PIN_VapC-like"/>
    <property type="match status" value="1"/>
</dbReference>
<name>A0ABY3PNG9_9CYAN</name>
<dbReference type="Pfam" id="PF01850">
    <property type="entry name" value="PIN"/>
    <property type="match status" value="1"/>
</dbReference>
<sequence>MQDNVFIDTNIWLYQILQSEDSDHQRKRLTALEVCQNQDTTIFISTQVLNEISNVLLKKFFFQREAVLDFLELVLDVAEVIPLDASMTIDGVEVACRYRFSLYDSLIVVAALNSGCSQLLTEDLQNQQVVRYKNYQTTVINPFEKHQ</sequence>
<feature type="domain" description="PIN" evidence="1">
    <location>
        <begin position="5"/>
        <end position="124"/>
    </location>
</feature>
<dbReference type="Proteomes" id="UP001054846">
    <property type="component" value="Chromosome"/>
</dbReference>
<dbReference type="SUPFAM" id="SSF88723">
    <property type="entry name" value="PIN domain-like"/>
    <property type="match status" value="1"/>
</dbReference>
<dbReference type="RefSeq" id="WP_230842289.1">
    <property type="nucleotide sequence ID" value="NZ_CP063845.1"/>
</dbReference>
<proteinExistence type="predicted"/>
<organism evidence="2 3">
    <name type="scientific">Gloeobacter morelensis MG652769</name>
    <dbReference type="NCBI Taxonomy" id="2781736"/>
    <lineage>
        <taxon>Bacteria</taxon>
        <taxon>Bacillati</taxon>
        <taxon>Cyanobacteriota</taxon>
        <taxon>Cyanophyceae</taxon>
        <taxon>Gloeobacterales</taxon>
        <taxon>Gloeobacteraceae</taxon>
        <taxon>Gloeobacter</taxon>
        <taxon>Gloeobacter morelensis</taxon>
    </lineage>
</organism>
<evidence type="ECO:0000259" key="1">
    <source>
        <dbReference type="Pfam" id="PF01850"/>
    </source>
</evidence>
<gene>
    <name evidence="2" type="ORF">ISF26_02350</name>
</gene>
<accession>A0ABY3PNG9</accession>
<dbReference type="InterPro" id="IPR029060">
    <property type="entry name" value="PIN-like_dom_sf"/>
</dbReference>
<dbReference type="EMBL" id="CP063845">
    <property type="protein sequence ID" value="UFP95114.1"/>
    <property type="molecule type" value="Genomic_DNA"/>
</dbReference>